<dbReference type="RefSeq" id="WP_107033041.1">
    <property type="nucleotide sequence ID" value="NZ_CAQCOV010000048.1"/>
</dbReference>
<keyword evidence="1" id="KW-0175">Coiled coil</keyword>
<dbReference type="EMBL" id="PUEC01000029">
    <property type="protein sequence ID" value="PWB00888.1"/>
    <property type="molecule type" value="Genomic_DNA"/>
</dbReference>
<keyword evidence="3" id="KW-1185">Reference proteome</keyword>
<proteinExistence type="predicted"/>
<reference evidence="3" key="1">
    <citation type="submission" date="2018-02" db="EMBL/GenBank/DDBJ databases">
        <authorList>
            <person name="Clavel T."/>
            <person name="Strowig T."/>
        </authorList>
    </citation>
    <scope>NUCLEOTIDE SEQUENCE [LARGE SCALE GENOMIC DNA]</scope>
    <source>
        <strain evidence="3">DSM 103720</strain>
    </source>
</reference>
<comment type="caution">
    <text evidence="2">The sequence shown here is derived from an EMBL/GenBank/DDBJ whole genome shotgun (WGS) entry which is preliminary data.</text>
</comment>
<evidence type="ECO:0000313" key="3">
    <source>
        <dbReference type="Proteomes" id="UP000244905"/>
    </source>
</evidence>
<sequence>MQEISQEKSPIKQKILLYLAEIGMSAADFYRKSGVTRGVLAQNNGISEDNISRFFKCFPEVNPSWLILGVGNMTLDQPLNQESQEQKQEISPTQEAPQFFSELLATIERQAKEIGRLEAELAETKKHAERLAALVNTDSTAHVG</sequence>
<accession>A0A2V1IMK9</accession>
<protein>
    <submittedName>
        <fullName evidence="2">Transcriptional regulator</fullName>
    </submittedName>
</protein>
<name>A0A2V1IMK9_9BACT</name>
<evidence type="ECO:0000313" key="2">
    <source>
        <dbReference type="EMBL" id="PWB00888.1"/>
    </source>
</evidence>
<dbReference type="AlphaFoldDB" id="A0A2V1IMK9"/>
<gene>
    <name evidence="2" type="ORF">C5O23_11240</name>
</gene>
<feature type="coiled-coil region" evidence="1">
    <location>
        <begin position="100"/>
        <end position="134"/>
    </location>
</feature>
<organism evidence="2 3">
    <name type="scientific">Duncaniella muris</name>
    <dbReference type="NCBI Taxonomy" id="2094150"/>
    <lineage>
        <taxon>Bacteria</taxon>
        <taxon>Pseudomonadati</taxon>
        <taxon>Bacteroidota</taxon>
        <taxon>Bacteroidia</taxon>
        <taxon>Bacteroidales</taxon>
        <taxon>Muribaculaceae</taxon>
        <taxon>Duncaniella</taxon>
    </lineage>
</organism>
<evidence type="ECO:0000256" key="1">
    <source>
        <dbReference type="SAM" id="Coils"/>
    </source>
</evidence>
<dbReference type="Proteomes" id="UP000244905">
    <property type="component" value="Unassembled WGS sequence"/>
</dbReference>